<dbReference type="AlphaFoldDB" id="A0A8H4R0H2"/>
<evidence type="ECO:0000313" key="2">
    <source>
        <dbReference type="EMBL" id="KAF4621079.1"/>
    </source>
</evidence>
<dbReference type="EMBL" id="JAACJL010000015">
    <property type="protein sequence ID" value="KAF4621079.1"/>
    <property type="molecule type" value="Genomic_DNA"/>
</dbReference>
<accession>A0A8H4R0H2</accession>
<dbReference type="OrthoDB" id="7862095at2759"/>
<reference evidence="2 3" key="1">
    <citation type="submission" date="2019-12" db="EMBL/GenBank/DDBJ databases">
        <authorList>
            <person name="Floudas D."/>
            <person name="Bentzer J."/>
            <person name="Ahren D."/>
            <person name="Johansson T."/>
            <person name="Persson P."/>
            <person name="Tunlid A."/>
        </authorList>
    </citation>
    <scope>NUCLEOTIDE SEQUENCE [LARGE SCALE GENOMIC DNA]</scope>
    <source>
        <strain evidence="2 3">CBS 102.39</strain>
    </source>
</reference>
<organism evidence="2 3">
    <name type="scientific">Agrocybe pediades</name>
    <dbReference type="NCBI Taxonomy" id="84607"/>
    <lineage>
        <taxon>Eukaryota</taxon>
        <taxon>Fungi</taxon>
        <taxon>Dikarya</taxon>
        <taxon>Basidiomycota</taxon>
        <taxon>Agaricomycotina</taxon>
        <taxon>Agaricomycetes</taxon>
        <taxon>Agaricomycetidae</taxon>
        <taxon>Agaricales</taxon>
        <taxon>Agaricineae</taxon>
        <taxon>Strophariaceae</taxon>
        <taxon>Agrocybe</taxon>
    </lineage>
</organism>
<name>A0A8H4R0H2_9AGAR</name>
<proteinExistence type="predicted"/>
<comment type="caution">
    <text evidence="2">The sequence shown here is derived from an EMBL/GenBank/DDBJ whole genome shotgun (WGS) entry which is preliminary data.</text>
</comment>
<feature type="transmembrane region" description="Helical" evidence="1">
    <location>
        <begin position="155"/>
        <end position="175"/>
    </location>
</feature>
<keyword evidence="1" id="KW-0472">Membrane</keyword>
<evidence type="ECO:0000313" key="3">
    <source>
        <dbReference type="Proteomes" id="UP000521872"/>
    </source>
</evidence>
<gene>
    <name evidence="2" type="ORF">D9613_000380</name>
</gene>
<dbReference type="Proteomes" id="UP000521872">
    <property type="component" value="Unassembled WGS sequence"/>
</dbReference>
<keyword evidence="1" id="KW-1133">Transmembrane helix</keyword>
<sequence>MAPKFLCCLPLRLGVLVISLIQFVICGATAGLLWFFVHFLLENHDDQASLPNFGDQDIKKAQAVAIALGVLYTLATAIGILGFFGALFKKTTFVKIFRALLFVVLILQLASAVLSIVLYYWIKHHSFDRCTRDATDDVSKRLCDFVANFRKSSPASIWVSSIVPVVILGYACYVVHHYSKRLGRQEFDKNRLAATYHPVGTPAPAKDESMVPLTQPAVTYPYSDAPHSFGRQPQQAIKGDIDISNRV</sequence>
<feature type="transmembrane region" description="Helical" evidence="1">
    <location>
        <begin position="100"/>
        <end position="122"/>
    </location>
</feature>
<protein>
    <submittedName>
        <fullName evidence="2">Uncharacterized protein</fullName>
    </submittedName>
</protein>
<feature type="transmembrane region" description="Helical" evidence="1">
    <location>
        <begin position="12"/>
        <end position="41"/>
    </location>
</feature>
<evidence type="ECO:0000256" key="1">
    <source>
        <dbReference type="SAM" id="Phobius"/>
    </source>
</evidence>
<feature type="transmembrane region" description="Helical" evidence="1">
    <location>
        <begin position="61"/>
        <end position="88"/>
    </location>
</feature>
<keyword evidence="1" id="KW-0812">Transmembrane</keyword>
<keyword evidence="3" id="KW-1185">Reference proteome</keyword>